<dbReference type="GO" id="GO:0005615">
    <property type="term" value="C:extracellular space"/>
    <property type="evidence" value="ECO:0007669"/>
    <property type="project" value="TreeGrafter"/>
</dbReference>
<reference evidence="2" key="1">
    <citation type="journal article" date="2013" name="Genome Res.">
        <title>A second-generation assembly of the Drosophila simulans genome provides new insights into patterns of lineage-specific divergence.</title>
        <authorList>
            <person name="Hu T.T."/>
            <person name="Eisen M.B."/>
            <person name="Thornton K.R."/>
            <person name="Andolfatto P."/>
        </authorList>
    </citation>
    <scope>NUCLEOTIDE SEQUENCE [LARGE SCALE GENOMIC DNA]</scope>
    <source>
        <strain evidence="2">W501</strain>
    </source>
</reference>
<dbReference type="Pfam" id="PF02995">
    <property type="entry name" value="DUF229"/>
    <property type="match status" value="1"/>
</dbReference>
<feature type="signal peptide" evidence="1">
    <location>
        <begin position="1"/>
        <end position="20"/>
    </location>
</feature>
<accession>A0A0J9RLN8</accession>
<gene>
    <name evidence="2" type="primary">Dsim\GD13617</name>
    <name evidence="2" type="ORF">Dsimw501_GD13617</name>
</gene>
<dbReference type="FunFam" id="3.40.720.10:FF:000017">
    <property type="entry name" value="Predicted protein"/>
    <property type="match status" value="1"/>
</dbReference>
<evidence type="ECO:0000313" key="2">
    <source>
        <dbReference type="EMBL" id="KMY96816.1"/>
    </source>
</evidence>
<dbReference type="Proteomes" id="UP000035880">
    <property type="component" value="Chromosome 3L"/>
</dbReference>
<evidence type="ECO:0000256" key="1">
    <source>
        <dbReference type="SAM" id="SignalP"/>
    </source>
</evidence>
<dbReference type="Bgee" id="FBgn0185327">
    <property type="expression patterns" value="Expressed in male reproductive system and 2 other cell types or tissues"/>
</dbReference>
<dbReference type="InterPro" id="IPR017850">
    <property type="entry name" value="Alkaline_phosphatase_core_sf"/>
</dbReference>
<dbReference type="SUPFAM" id="SSF53649">
    <property type="entry name" value="Alkaline phosphatase-like"/>
    <property type="match status" value="1"/>
</dbReference>
<dbReference type="PANTHER" id="PTHR10974:SF9">
    <property type="entry name" value="DUF229 DOMAIN CONTAINING PROTEIN-RELATED"/>
    <property type="match status" value="1"/>
</dbReference>
<reference evidence="2" key="2">
    <citation type="submission" date="2014-06" db="EMBL/GenBank/DDBJ databases">
        <authorList>
            <person name="Hu T."/>
            <person name="Eisen M.B."/>
            <person name="Thornton K.R."/>
            <person name="Andolfatto P."/>
        </authorList>
    </citation>
    <scope>NUCLEOTIDE SEQUENCE</scope>
    <source>
        <strain evidence="2">W501</strain>
    </source>
</reference>
<name>A0A0J9RLN8_DROSI</name>
<feature type="chain" id="PRO_5005321512" evidence="1">
    <location>
        <begin position="21"/>
        <end position="648"/>
    </location>
</feature>
<organism evidence="2">
    <name type="scientific">Drosophila simulans</name>
    <name type="common">Fruit fly</name>
    <dbReference type="NCBI Taxonomy" id="7240"/>
    <lineage>
        <taxon>Eukaryota</taxon>
        <taxon>Metazoa</taxon>
        <taxon>Ecdysozoa</taxon>
        <taxon>Arthropoda</taxon>
        <taxon>Hexapoda</taxon>
        <taxon>Insecta</taxon>
        <taxon>Pterygota</taxon>
        <taxon>Neoptera</taxon>
        <taxon>Endopterygota</taxon>
        <taxon>Diptera</taxon>
        <taxon>Brachycera</taxon>
        <taxon>Muscomorpha</taxon>
        <taxon>Ephydroidea</taxon>
        <taxon>Drosophilidae</taxon>
        <taxon>Drosophila</taxon>
        <taxon>Sophophora</taxon>
    </lineage>
</organism>
<dbReference type="InterPro" id="IPR004245">
    <property type="entry name" value="DUF229"/>
</dbReference>
<dbReference type="PANTHER" id="PTHR10974">
    <property type="entry name" value="FI08016P-RELATED"/>
    <property type="match status" value="1"/>
</dbReference>
<dbReference type="CDD" id="cd16021">
    <property type="entry name" value="ALP_like"/>
    <property type="match status" value="1"/>
</dbReference>
<dbReference type="EMBL" id="CM002912">
    <property type="protein sequence ID" value="KMY96816.1"/>
    <property type="molecule type" value="Genomic_DNA"/>
</dbReference>
<dbReference type="OrthoDB" id="413313at2759"/>
<dbReference type="Gene3D" id="3.40.720.10">
    <property type="entry name" value="Alkaline Phosphatase, subunit A"/>
    <property type="match status" value="1"/>
</dbReference>
<proteinExistence type="predicted"/>
<sequence>MSLGRYVFLLCSIEFLLCKAKLSLHSHYPNVARTLENKKFYVDSPSCKMPKMDPFSADIMRFFKRKQFRECSSDKDLLISEFDPHLRQYRIQIDENSAQQHLKKFGNATLKCEYQVIGRNKKDSFPDIHFSLSKPQPLSESFLVPKTIDFICTQCHAVHGTTELELLQKDAFLFVQDRLNHGHKSPEDHRPDLESKPNVIILGIDSTSRMNLRRSMPKVHKFLQRPGWFEMQAYNKVGENTLPNLLAILTGNAEEDALFNGRFRHSGFIDKLKFIWQLFKKHGYMTAFGEDCGKINTFNYQKPGFKQQPVDYYLRNFIVALETILKTRREFGNVFCLGRKLGFKYVFDFARQFMKRFENSAPVFGIFWSNSFTHEDFLGATALDHVFLEYLTLYDELGFFNRSIVMVLSDHGYRYGVTRQASKSGYLEERLPLMFIHVPPWFRKRYPQYVENLKINQNRLSSGFDLHMTLHHLLQLNATSMTDFSPKLQASQCKMCQSLFFQLPDNRNCSHAGIREKWCSCEPTETVTNPSLLKKVAQEVVHQMNHHLRDRNLTTLCENYTLKKVLYLDSKISLSDDSLEDQQLHTYVITFDTNPTSAHFEATVQWNTERQTLAMNVDELSRLESYEKHSKCTSDPIIKKYCICKAFK</sequence>
<dbReference type="KEGG" id="dsi:Dsimw501_GD13617"/>
<protein>
    <submittedName>
        <fullName evidence="2">Uncharacterized protein</fullName>
    </submittedName>
</protein>
<dbReference type="AlphaFoldDB" id="A0A0J9RLN8"/>
<keyword evidence="1" id="KW-0732">Signal</keyword>
<reference evidence="2" key="3">
    <citation type="submission" date="2015-04" db="EMBL/GenBank/DDBJ databases">
        <authorList>
            <consortium name="FlyBase"/>
        </authorList>
    </citation>
    <scope>NUCLEOTIDE SEQUENCE</scope>
    <source>
        <strain evidence="2">W501</strain>
    </source>
</reference>